<dbReference type="Pfam" id="PF08240">
    <property type="entry name" value="ADH_N"/>
    <property type="match status" value="1"/>
</dbReference>
<dbReference type="Gene3D" id="3.90.180.10">
    <property type="entry name" value="Medium-chain alcohol dehydrogenases, catalytic domain"/>
    <property type="match status" value="1"/>
</dbReference>
<evidence type="ECO:0000313" key="5">
    <source>
        <dbReference type="Proteomes" id="UP000829517"/>
    </source>
</evidence>
<dbReference type="PANTHER" id="PTHR43401">
    <property type="entry name" value="L-THREONINE 3-DEHYDROGENASE"/>
    <property type="match status" value="1"/>
</dbReference>
<proteinExistence type="predicted"/>
<comment type="caution">
    <text evidence="4">The sequence shown here is derived from an EMBL/GenBank/DDBJ whole genome shotgun (WGS) entry which is preliminary data.</text>
</comment>
<dbReference type="InterPro" id="IPR011032">
    <property type="entry name" value="GroES-like_sf"/>
</dbReference>
<organism evidence="4 5">
    <name type="scientific">Joostella atrarenae</name>
    <dbReference type="NCBI Taxonomy" id="679257"/>
    <lineage>
        <taxon>Bacteria</taxon>
        <taxon>Pseudomonadati</taxon>
        <taxon>Bacteroidota</taxon>
        <taxon>Flavobacteriia</taxon>
        <taxon>Flavobacteriales</taxon>
        <taxon>Flavobacteriaceae</taxon>
        <taxon>Joostella</taxon>
    </lineage>
</organism>
<feature type="domain" description="Alcohol dehydrogenase-like N-terminal" evidence="3">
    <location>
        <begin position="24"/>
        <end position="131"/>
    </location>
</feature>
<dbReference type="InterPro" id="IPR036291">
    <property type="entry name" value="NAD(P)-bd_dom_sf"/>
</dbReference>
<dbReference type="Pfam" id="PF00107">
    <property type="entry name" value="ADH_zinc_N"/>
    <property type="match status" value="1"/>
</dbReference>
<dbReference type="PANTHER" id="PTHR43401:SF3">
    <property type="entry name" value="L-GALACTONATE-5-DEHYDROGENASE"/>
    <property type="match status" value="1"/>
</dbReference>
<evidence type="ECO:0000259" key="3">
    <source>
        <dbReference type="Pfam" id="PF08240"/>
    </source>
</evidence>
<dbReference type="CDD" id="cd08261">
    <property type="entry name" value="Zn_ADH7"/>
    <property type="match status" value="1"/>
</dbReference>
<dbReference type="Proteomes" id="UP000829517">
    <property type="component" value="Unassembled WGS sequence"/>
</dbReference>
<protein>
    <submittedName>
        <fullName evidence="4">Zinc-binding alcohol dehydrogenase family protein</fullName>
    </submittedName>
</protein>
<dbReference type="SUPFAM" id="SSF51735">
    <property type="entry name" value="NAD(P)-binding Rossmann-fold domains"/>
    <property type="match status" value="1"/>
</dbReference>
<feature type="domain" description="Alcohol dehydrogenase-like C-terminal" evidence="2">
    <location>
        <begin position="170"/>
        <end position="296"/>
    </location>
</feature>
<accession>A0ABS9J2S0</accession>
<dbReference type="RefSeq" id="WP_236958674.1">
    <property type="nucleotide sequence ID" value="NZ_JAETXX010000003.1"/>
</dbReference>
<dbReference type="InterPro" id="IPR013149">
    <property type="entry name" value="ADH-like_C"/>
</dbReference>
<evidence type="ECO:0000259" key="2">
    <source>
        <dbReference type="Pfam" id="PF00107"/>
    </source>
</evidence>
<gene>
    <name evidence="4" type="ORF">JM658_07690</name>
</gene>
<dbReference type="EMBL" id="JAETXX010000003">
    <property type="protein sequence ID" value="MCF8714708.1"/>
    <property type="molecule type" value="Genomic_DNA"/>
</dbReference>
<dbReference type="InterPro" id="IPR013154">
    <property type="entry name" value="ADH-like_N"/>
</dbReference>
<evidence type="ECO:0000256" key="1">
    <source>
        <dbReference type="ARBA" id="ARBA00023002"/>
    </source>
</evidence>
<keyword evidence="1" id="KW-0560">Oxidoreductase</keyword>
<dbReference type="SUPFAM" id="SSF50129">
    <property type="entry name" value="GroES-like"/>
    <property type="match status" value="1"/>
</dbReference>
<name>A0ABS9J2S0_9FLAO</name>
<keyword evidence="5" id="KW-1185">Reference proteome</keyword>
<reference evidence="4 5" key="1">
    <citation type="submission" date="2021-01" db="EMBL/GenBank/DDBJ databases">
        <title>Genome sequencing of Joostella atrarenae M1-2 (= KCTC 23194).</title>
        <authorList>
            <person name="Zakaria M.R."/>
            <person name="Lam M.Q."/>
            <person name="Chong C.S."/>
        </authorList>
    </citation>
    <scope>NUCLEOTIDE SEQUENCE [LARGE SCALE GENOMIC DNA]</scope>
    <source>
        <strain evidence="4 5">M1-2</strain>
    </source>
</reference>
<evidence type="ECO:0000313" key="4">
    <source>
        <dbReference type="EMBL" id="MCF8714708.1"/>
    </source>
</evidence>
<dbReference type="Gene3D" id="3.40.50.720">
    <property type="entry name" value="NAD(P)-binding Rossmann-like Domain"/>
    <property type="match status" value="1"/>
</dbReference>
<sequence>MKYIVCDEPGKFLLKEKEAPVRKENEALLKIKKVGICGTDLHAYSGNQAFFTYPRILGHELASEIVEIGENERGLKAGDQVVVMPYVSCGKCIACRNGKTNCCTNISVLGVHSDGGMQEFITVRQDLLLPANHLTDNEMAIVEPLAIGAHAIRRAHIQEGETVVVVGCGPIGIGMVKLAQIAGAKVIVLDVNDARLKYTKDAIGADYVINVNDNPVEKIAKITNGDMATAVFDATGFKGALEVGPDYMAHGGRYILVGLSKGDLVFNHPKIHAKETTIMCSRNATTEDFEHVISVLDQFPTESFITHHVDFTDMIAHFDSWTNPETGVIKAMVKFN</sequence>
<dbReference type="InterPro" id="IPR050129">
    <property type="entry name" value="Zn_alcohol_dh"/>
</dbReference>